<dbReference type="CDD" id="cd06550">
    <property type="entry name" value="TM_ABC_iron-siderophores_like"/>
    <property type="match status" value="1"/>
</dbReference>
<keyword evidence="5 8" id="KW-0812">Transmembrane</keyword>
<dbReference type="Proteomes" id="UP000254777">
    <property type="component" value="Unassembled WGS sequence"/>
</dbReference>
<feature type="transmembrane region" description="Helical" evidence="8">
    <location>
        <begin position="155"/>
        <end position="177"/>
    </location>
</feature>
<sequence length="337" mass="36926">MNKQNLKKYHWMFIILLVILIFVISFSFCIGRYNVSLKDLSKSILNTLFGFNFNLEPNIHTVLYNIRLPRILVGILVGVGLSISGATLQAVFHNPMVSPDVLGASSSTGFGAALGILLGFNRFSTTLISFAMGTLSILIVIFVSKKIKKNRDVGLVLTGMMVSSIFSSALSLLKLIADPTSELPAITYWLMGSLNSSKLDDFFFCLPIISVGVLILLLIRWRLNLLTFGDEEAHSLGVNPEKLRIIAILSTTLITAVCVSVSGVIGWIGLVIPHIAKIFFGSDMRRVLPASMLIGSSFLLIVDNFSRILSTSEIPIGILTSFIGAPFFIYLMSREVN</sequence>
<feature type="transmembrane region" description="Helical" evidence="8">
    <location>
        <begin position="314"/>
        <end position="333"/>
    </location>
</feature>
<evidence type="ECO:0000256" key="7">
    <source>
        <dbReference type="ARBA" id="ARBA00023136"/>
    </source>
</evidence>
<feature type="transmembrane region" description="Helical" evidence="8">
    <location>
        <begin position="245"/>
        <end position="272"/>
    </location>
</feature>
<evidence type="ECO:0000256" key="1">
    <source>
        <dbReference type="ARBA" id="ARBA00004651"/>
    </source>
</evidence>
<evidence type="ECO:0000256" key="8">
    <source>
        <dbReference type="SAM" id="Phobius"/>
    </source>
</evidence>
<evidence type="ECO:0000313" key="9">
    <source>
        <dbReference type="EMBL" id="SUB76279.1"/>
    </source>
</evidence>
<dbReference type="InterPro" id="IPR037294">
    <property type="entry name" value="ABC_BtuC-like"/>
</dbReference>
<gene>
    <name evidence="9" type="ORF">NCTC11088_02095</name>
</gene>
<dbReference type="GO" id="GO:0033214">
    <property type="term" value="P:siderophore-iron import into cell"/>
    <property type="evidence" value="ECO:0007669"/>
    <property type="project" value="TreeGrafter"/>
</dbReference>
<comment type="subcellular location">
    <subcellularLocation>
        <location evidence="1">Cell membrane</location>
        <topology evidence="1">Multi-pass membrane protein</topology>
    </subcellularLocation>
</comment>
<keyword evidence="3" id="KW-0813">Transport</keyword>
<feature type="transmembrane region" description="Helical" evidence="8">
    <location>
        <begin position="284"/>
        <end position="302"/>
    </location>
</feature>
<evidence type="ECO:0000256" key="3">
    <source>
        <dbReference type="ARBA" id="ARBA00022448"/>
    </source>
</evidence>
<protein>
    <submittedName>
        <fullName evidence="9">Probable ABC transporter permease protein HI_1471</fullName>
    </submittedName>
</protein>
<evidence type="ECO:0000256" key="2">
    <source>
        <dbReference type="ARBA" id="ARBA00007935"/>
    </source>
</evidence>
<organism evidence="9 10">
    <name type="scientific">Peptoniphilus indolicus</name>
    <dbReference type="NCBI Taxonomy" id="33030"/>
    <lineage>
        <taxon>Bacteria</taxon>
        <taxon>Bacillati</taxon>
        <taxon>Bacillota</taxon>
        <taxon>Tissierellia</taxon>
        <taxon>Tissierellales</taxon>
        <taxon>Peptoniphilaceae</taxon>
        <taxon>Peptoniphilus</taxon>
    </lineage>
</organism>
<evidence type="ECO:0000313" key="10">
    <source>
        <dbReference type="Proteomes" id="UP000254777"/>
    </source>
</evidence>
<dbReference type="GO" id="GO:0005886">
    <property type="term" value="C:plasma membrane"/>
    <property type="evidence" value="ECO:0007669"/>
    <property type="project" value="UniProtKB-SubCell"/>
</dbReference>
<feature type="transmembrane region" description="Helical" evidence="8">
    <location>
        <begin position="12"/>
        <end position="33"/>
    </location>
</feature>
<name>A0A379DEI1_9FIRM</name>
<evidence type="ECO:0000256" key="4">
    <source>
        <dbReference type="ARBA" id="ARBA00022475"/>
    </source>
</evidence>
<dbReference type="RefSeq" id="WP_115312289.1">
    <property type="nucleotide sequence ID" value="NZ_UGTH01000001.1"/>
</dbReference>
<feature type="transmembrane region" description="Helical" evidence="8">
    <location>
        <begin position="201"/>
        <end position="219"/>
    </location>
</feature>
<dbReference type="PANTHER" id="PTHR30472">
    <property type="entry name" value="FERRIC ENTEROBACTIN TRANSPORT SYSTEM PERMEASE PROTEIN"/>
    <property type="match status" value="1"/>
</dbReference>
<comment type="similarity">
    <text evidence="2">Belongs to the binding-protein-dependent transport system permease family. FecCD subfamily.</text>
</comment>
<dbReference type="GO" id="GO:0022857">
    <property type="term" value="F:transmembrane transporter activity"/>
    <property type="evidence" value="ECO:0007669"/>
    <property type="project" value="InterPro"/>
</dbReference>
<dbReference type="EMBL" id="UGTH01000001">
    <property type="protein sequence ID" value="SUB76279.1"/>
    <property type="molecule type" value="Genomic_DNA"/>
</dbReference>
<dbReference type="FunFam" id="1.10.3470.10:FF:000001">
    <property type="entry name" value="Vitamin B12 ABC transporter permease BtuC"/>
    <property type="match status" value="1"/>
</dbReference>
<keyword evidence="6 8" id="KW-1133">Transmembrane helix</keyword>
<dbReference type="AlphaFoldDB" id="A0A379DEI1"/>
<accession>A0A379DEI1</accession>
<dbReference type="Pfam" id="PF01032">
    <property type="entry name" value="FecCD"/>
    <property type="match status" value="1"/>
</dbReference>
<dbReference type="SUPFAM" id="SSF81345">
    <property type="entry name" value="ABC transporter involved in vitamin B12 uptake, BtuC"/>
    <property type="match status" value="1"/>
</dbReference>
<proteinExistence type="inferred from homology"/>
<keyword evidence="7 8" id="KW-0472">Membrane</keyword>
<evidence type="ECO:0000256" key="6">
    <source>
        <dbReference type="ARBA" id="ARBA00022989"/>
    </source>
</evidence>
<evidence type="ECO:0000256" key="5">
    <source>
        <dbReference type="ARBA" id="ARBA00022692"/>
    </source>
</evidence>
<keyword evidence="4" id="KW-1003">Cell membrane</keyword>
<dbReference type="Gene3D" id="1.10.3470.10">
    <property type="entry name" value="ABC transporter involved in vitamin B12 uptake, BtuC"/>
    <property type="match status" value="1"/>
</dbReference>
<dbReference type="InterPro" id="IPR000522">
    <property type="entry name" value="ABC_transptr_permease_BtuC"/>
</dbReference>
<dbReference type="PANTHER" id="PTHR30472:SF70">
    <property type="entry name" value="MOLYBDATE IMPORT SYSTEM PERMEASE PROTEIN MOLB"/>
    <property type="match status" value="1"/>
</dbReference>
<feature type="transmembrane region" description="Helical" evidence="8">
    <location>
        <begin position="126"/>
        <end position="143"/>
    </location>
</feature>
<reference evidence="9 10" key="1">
    <citation type="submission" date="2018-06" db="EMBL/GenBank/DDBJ databases">
        <authorList>
            <consortium name="Pathogen Informatics"/>
            <person name="Doyle S."/>
        </authorList>
    </citation>
    <scope>NUCLEOTIDE SEQUENCE [LARGE SCALE GENOMIC DNA]</scope>
    <source>
        <strain evidence="9 10">NCTC11088</strain>
    </source>
</reference>
<feature type="transmembrane region" description="Helical" evidence="8">
    <location>
        <begin position="71"/>
        <end position="92"/>
    </location>
</feature>